<dbReference type="Gene3D" id="1.10.10.2830">
    <property type="match status" value="1"/>
</dbReference>
<gene>
    <name evidence="3" type="ORF">S01H1_73292</name>
</gene>
<feature type="domain" description="ParB-like N-terminal" evidence="2">
    <location>
        <begin position="18"/>
        <end position="108"/>
    </location>
</feature>
<dbReference type="SMART" id="SM00470">
    <property type="entry name" value="ParB"/>
    <property type="match status" value="1"/>
</dbReference>
<evidence type="ECO:0000313" key="3">
    <source>
        <dbReference type="EMBL" id="GAG28781.1"/>
    </source>
</evidence>
<keyword evidence="1" id="KW-0238">DNA-binding</keyword>
<accession>X0XVF5</accession>
<dbReference type="InterPro" id="IPR003115">
    <property type="entry name" value="ParB_N"/>
</dbReference>
<dbReference type="SUPFAM" id="SSF110849">
    <property type="entry name" value="ParB/Sulfiredoxin"/>
    <property type="match status" value="1"/>
</dbReference>
<dbReference type="InterPro" id="IPR004437">
    <property type="entry name" value="ParB/RepB/Spo0J"/>
</dbReference>
<dbReference type="GO" id="GO:0007059">
    <property type="term" value="P:chromosome segregation"/>
    <property type="evidence" value="ECO:0007669"/>
    <property type="project" value="TreeGrafter"/>
</dbReference>
<evidence type="ECO:0000259" key="2">
    <source>
        <dbReference type="SMART" id="SM00470"/>
    </source>
</evidence>
<dbReference type="PANTHER" id="PTHR33375:SF1">
    <property type="entry name" value="CHROMOSOME-PARTITIONING PROTEIN PARB-RELATED"/>
    <property type="match status" value="1"/>
</dbReference>
<dbReference type="InterPro" id="IPR050336">
    <property type="entry name" value="Chromosome_partition/occlusion"/>
</dbReference>
<evidence type="ECO:0000256" key="1">
    <source>
        <dbReference type="ARBA" id="ARBA00023125"/>
    </source>
</evidence>
<dbReference type="PANTHER" id="PTHR33375">
    <property type="entry name" value="CHROMOSOME-PARTITIONING PROTEIN PARB-RELATED"/>
    <property type="match status" value="1"/>
</dbReference>
<reference evidence="3" key="1">
    <citation type="journal article" date="2014" name="Front. Microbiol.">
        <title>High frequency of phylogenetically diverse reductive dehalogenase-homologous genes in deep subseafloor sedimentary metagenomes.</title>
        <authorList>
            <person name="Kawai M."/>
            <person name="Futagami T."/>
            <person name="Toyoda A."/>
            <person name="Takaki Y."/>
            <person name="Nishi S."/>
            <person name="Hori S."/>
            <person name="Arai W."/>
            <person name="Tsubouchi T."/>
            <person name="Morono Y."/>
            <person name="Uchiyama I."/>
            <person name="Ito T."/>
            <person name="Fujiyama A."/>
            <person name="Inagaki F."/>
            <person name="Takami H."/>
        </authorList>
    </citation>
    <scope>NUCLEOTIDE SEQUENCE</scope>
    <source>
        <strain evidence="3">Expedition CK06-06</strain>
    </source>
</reference>
<sequence length="158" mass="18270">MKRISKKQHNIGLDYIQRVIDLKKIYPSPYQLRKYFDQDKLKELAASIQREGLIEPIVVRPKKDRYEIIAGERRFQAVRDYTRIKNIPAQIVDASDLQARRISAAENLQREDLSAIETIEAIVEIVDADLIEDKEYVSIGKTPVDRVKALLGRLHSIT</sequence>
<organism evidence="3">
    <name type="scientific">marine sediment metagenome</name>
    <dbReference type="NCBI Taxonomy" id="412755"/>
    <lineage>
        <taxon>unclassified sequences</taxon>
        <taxon>metagenomes</taxon>
        <taxon>ecological metagenomes</taxon>
    </lineage>
</organism>
<proteinExistence type="predicted"/>
<protein>
    <recommendedName>
        <fullName evidence="2">ParB-like N-terminal domain-containing protein</fullName>
    </recommendedName>
</protein>
<dbReference type="AlphaFoldDB" id="X0XVF5"/>
<dbReference type="Pfam" id="PF02195">
    <property type="entry name" value="ParB_N"/>
    <property type="match status" value="1"/>
</dbReference>
<comment type="caution">
    <text evidence="3">The sequence shown here is derived from an EMBL/GenBank/DDBJ whole genome shotgun (WGS) entry which is preliminary data.</text>
</comment>
<dbReference type="NCBIfam" id="TIGR00180">
    <property type="entry name" value="parB_part"/>
    <property type="match status" value="1"/>
</dbReference>
<dbReference type="FunFam" id="3.90.1530.30:FF:000001">
    <property type="entry name" value="Chromosome partitioning protein ParB"/>
    <property type="match status" value="1"/>
</dbReference>
<dbReference type="InterPro" id="IPR036086">
    <property type="entry name" value="ParB/Sulfiredoxin_sf"/>
</dbReference>
<feature type="non-terminal residue" evidence="3">
    <location>
        <position position="158"/>
    </location>
</feature>
<dbReference type="EMBL" id="BARS01048964">
    <property type="protein sequence ID" value="GAG28781.1"/>
    <property type="molecule type" value="Genomic_DNA"/>
</dbReference>
<dbReference type="GO" id="GO:0003677">
    <property type="term" value="F:DNA binding"/>
    <property type="evidence" value="ECO:0007669"/>
    <property type="project" value="UniProtKB-KW"/>
</dbReference>
<name>X0XVF5_9ZZZZ</name>
<dbReference type="Gene3D" id="3.90.1530.30">
    <property type="match status" value="1"/>
</dbReference>
<dbReference type="GO" id="GO:0005694">
    <property type="term" value="C:chromosome"/>
    <property type="evidence" value="ECO:0007669"/>
    <property type="project" value="TreeGrafter"/>
</dbReference>